<dbReference type="InterPro" id="IPR020901">
    <property type="entry name" value="Prtase_inh_Kunz-CS"/>
</dbReference>
<dbReference type="GO" id="GO:0030198">
    <property type="term" value="P:extracellular matrix organization"/>
    <property type="evidence" value="ECO:0007669"/>
    <property type="project" value="InterPro"/>
</dbReference>
<dbReference type="Proteomes" id="UP000008144">
    <property type="component" value="Chromosome 3"/>
</dbReference>
<evidence type="ECO:0000256" key="1">
    <source>
        <dbReference type="ARBA" id="ARBA00004613"/>
    </source>
</evidence>
<evidence type="ECO:0000256" key="5">
    <source>
        <dbReference type="ARBA" id="ARBA00023157"/>
    </source>
</evidence>
<dbReference type="Pfam" id="PF00090">
    <property type="entry name" value="TSP_1"/>
    <property type="match status" value="1"/>
</dbReference>
<dbReference type="PROSITE" id="PS00280">
    <property type="entry name" value="BPTI_KUNITZ_1"/>
    <property type="match status" value="1"/>
</dbReference>
<evidence type="ECO:0000256" key="2">
    <source>
        <dbReference type="ARBA" id="ARBA00022525"/>
    </source>
</evidence>
<protein>
    <recommendedName>
        <fullName evidence="8">BPTI/Kunitz inhibitor domain-containing protein</fullName>
    </recommendedName>
</protein>
<evidence type="ECO:0000256" key="3">
    <source>
        <dbReference type="ARBA" id="ARBA00022729"/>
    </source>
</evidence>
<keyword evidence="2" id="KW-0964">Secreted</keyword>
<dbReference type="InterPro" id="IPR050439">
    <property type="entry name" value="ADAMTS_ADAMTS-like"/>
</dbReference>
<accession>H2XS44</accession>
<dbReference type="InterPro" id="IPR036880">
    <property type="entry name" value="Kunitz_BPTI_sf"/>
</dbReference>
<dbReference type="Pfam" id="PF00014">
    <property type="entry name" value="Kunitz_BPTI"/>
    <property type="match status" value="1"/>
</dbReference>
<feature type="disulfide bond" evidence="6">
    <location>
        <begin position="55"/>
        <end position="92"/>
    </location>
</feature>
<feature type="domain" description="BPTI/Kunitz inhibitor" evidence="8">
    <location>
        <begin position="472"/>
        <end position="522"/>
    </location>
</feature>
<reference evidence="9" key="4">
    <citation type="submission" date="2025-09" db="UniProtKB">
        <authorList>
            <consortium name="Ensembl"/>
        </authorList>
    </citation>
    <scope>IDENTIFICATION</scope>
</reference>
<dbReference type="AlphaFoldDB" id="H2XS44"/>
<evidence type="ECO:0000313" key="10">
    <source>
        <dbReference type="Proteomes" id="UP000008144"/>
    </source>
</evidence>
<keyword evidence="4" id="KW-0677">Repeat</keyword>
<dbReference type="SMART" id="SM00209">
    <property type="entry name" value="TSP1"/>
    <property type="match status" value="4"/>
</dbReference>
<dbReference type="FunFam" id="2.20.100.10:FF:000005">
    <property type="entry name" value="ADAM metallopeptidase with thrombospondin type 1 motif 9"/>
    <property type="match status" value="3"/>
</dbReference>
<reference evidence="10" key="1">
    <citation type="journal article" date="2002" name="Science">
        <title>The draft genome of Ciona intestinalis: insights into chordate and vertebrate origins.</title>
        <authorList>
            <person name="Dehal P."/>
            <person name="Satou Y."/>
            <person name="Campbell R.K."/>
            <person name="Chapman J."/>
            <person name="Degnan B."/>
            <person name="De Tomaso A."/>
            <person name="Davidson B."/>
            <person name="Di Gregorio A."/>
            <person name="Gelpke M."/>
            <person name="Goodstein D.M."/>
            <person name="Harafuji N."/>
            <person name="Hastings K.E."/>
            <person name="Ho I."/>
            <person name="Hotta K."/>
            <person name="Huang W."/>
            <person name="Kawashima T."/>
            <person name="Lemaire P."/>
            <person name="Martinez D."/>
            <person name="Meinertzhagen I.A."/>
            <person name="Necula S."/>
            <person name="Nonaka M."/>
            <person name="Putnam N."/>
            <person name="Rash S."/>
            <person name="Saiga H."/>
            <person name="Satake M."/>
            <person name="Terry A."/>
            <person name="Yamada L."/>
            <person name="Wang H.G."/>
            <person name="Awazu S."/>
            <person name="Azumi K."/>
            <person name="Boore J."/>
            <person name="Branno M."/>
            <person name="Chin-Bow S."/>
            <person name="DeSantis R."/>
            <person name="Doyle S."/>
            <person name="Francino P."/>
            <person name="Keys D.N."/>
            <person name="Haga S."/>
            <person name="Hayashi H."/>
            <person name="Hino K."/>
            <person name="Imai K.S."/>
            <person name="Inaba K."/>
            <person name="Kano S."/>
            <person name="Kobayashi K."/>
            <person name="Kobayashi M."/>
            <person name="Lee B.I."/>
            <person name="Makabe K.W."/>
            <person name="Manohar C."/>
            <person name="Matassi G."/>
            <person name="Medina M."/>
            <person name="Mochizuki Y."/>
            <person name="Mount S."/>
            <person name="Morishita T."/>
            <person name="Miura S."/>
            <person name="Nakayama A."/>
            <person name="Nishizaka S."/>
            <person name="Nomoto H."/>
            <person name="Ohta F."/>
            <person name="Oishi K."/>
            <person name="Rigoutsos I."/>
            <person name="Sano M."/>
            <person name="Sasaki A."/>
            <person name="Sasakura Y."/>
            <person name="Shoguchi E."/>
            <person name="Shin-i T."/>
            <person name="Spagnuolo A."/>
            <person name="Stainier D."/>
            <person name="Suzuki M.M."/>
            <person name="Tassy O."/>
            <person name="Takatori N."/>
            <person name="Tokuoka M."/>
            <person name="Yagi K."/>
            <person name="Yoshizaki F."/>
            <person name="Wada S."/>
            <person name="Zhang C."/>
            <person name="Hyatt P.D."/>
            <person name="Larimer F."/>
            <person name="Detter C."/>
            <person name="Doggett N."/>
            <person name="Glavina T."/>
            <person name="Hawkins T."/>
            <person name="Richardson P."/>
            <person name="Lucas S."/>
            <person name="Kohara Y."/>
            <person name="Levine M."/>
            <person name="Satoh N."/>
            <person name="Rokhsar D.S."/>
        </authorList>
    </citation>
    <scope>NUCLEOTIDE SEQUENCE [LARGE SCALE GENOMIC DNA]</scope>
</reference>
<dbReference type="GO" id="GO:0005576">
    <property type="term" value="C:extracellular region"/>
    <property type="evidence" value="ECO:0007669"/>
    <property type="project" value="UniProtKB-SubCell"/>
</dbReference>
<feature type="disulfide bond" evidence="6">
    <location>
        <begin position="66"/>
        <end position="77"/>
    </location>
</feature>
<dbReference type="PROSITE" id="PS50092">
    <property type="entry name" value="TSP1"/>
    <property type="match status" value="4"/>
</dbReference>
<sequence length="523" mass="58264">MVNCRRNIAVFVGVVCLAEICLSLSVLTLQSNETLLEVEHGWGAWGKWEPCSRSCGGGVTFMQRSCLFTRSNGLPDCIGQSRKYSSCFIQDCPDGSIDFRSEQCSNFNNRSFDGRRHTWRPYVGSSVSNPCELHCQPEEESFFMKLADKVVDGTRCDDVSFNVCVDGACQALQNSCIGHFLGYFYPNFCETGGIFAASLDLYFERFLYRSWGECSQPCIGGVKTRDVRCVQGERLIIDDVHCSNVTAKPANQEACMEMPCPDWTVGTWSECSAECGKGMQKRRVVCSVLHNDENEEVSAHLCNGEKPPTVQHCSNSACEASWFSGSWTRCTSSCGEGRHTRHVMCLSEVTYLPVRDEDCDETGKPHVVEPCNLGSCPGMSRGHINYIHSLSRIFKSIFPGTSIIDCHVTEFGCCPDNKTPSSGEDMQGCPRRGQTCRNTRYGCCKNGYHAATGPNHYGCAEYALRRSKPDLCSLPPTRGPCFGRFERWFYDQLDHSCKSFAFGGCAGNENNFRNRKLCENVCK</sequence>
<comment type="subcellular location">
    <subcellularLocation>
        <location evidence="1">Secreted</location>
    </subcellularLocation>
</comment>
<name>H2XS44_CIOIN</name>
<dbReference type="InterPro" id="IPR013273">
    <property type="entry name" value="ADAMTS/ADAMTS-like"/>
</dbReference>
<dbReference type="EMBL" id="EAAA01001840">
    <property type="status" value="NOT_ANNOTATED_CDS"/>
    <property type="molecule type" value="Genomic_DNA"/>
</dbReference>
<dbReference type="PROSITE" id="PS50279">
    <property type="entry name" value="BPTI_KUNITZ_2"/>
    <property type="match status" value="1"/>
</dbReference>
<dbReference type="InterPro" id="IPR036383">
    <property type="entry name" value="TSP1_rpt_sf"/>
</dbReference>
<feature type="chain" id="PRO_5003578136" description="BPTI/Kunitz inhibitor domain-containing protein" evidence="7">
    <location>
        <begin position="24"/>
        <end position="523"/>
    </location>
</feature>
<dbReference type="SUPFAM" id="SSF57362">
    <property type="entry name" value="BPTI-like"/>
    <property type="match status" value="1"/>
</dbReference>
<reference evidence="9" key="2">
    <citation type="journal article" date="2008" name="Genome Biol.">
        <title>Improved genome assembly and evidence-based global gene model set for the chordate Ciona intestinalis: new insight into intron and operon populations.</title>
        <authorList>
            <person name="Satou Y."/>
            <person name="Mineta K."/>
            <person name="Ogasawara M."/>
            <person name="Sasakura Y."/>
            <person name="Shoguchi E."/>
            <person name="Ueno K."/>
            <person name="Yamada L."/>
            <person name="Matsumoto J."/>
            <person name="Wasserscheid J."/>
            <person name="Dewar K."/>
            <person name="Wiley G.B."/>
            <person name="Macmil S.L."/>
            <person name="Roe B.A."/>
            <person name="Zeller R.W."/>
            <person name="Hastings K.E."/>
            <person name="Lemaire P."/>
            <person name="Lindquist E."/>
            <person name="Endo T."/>
            <person name="Hotta K."/>
            <person name="Inaba K."/>
        </authorList>
    </citation>
    <scope>NUCLEOTIDE SEQUENCE [LARGE SCALE GENOMIC DNA]</scope>
    <source>
        <strain evidence="9">wild type</strain>
    </source>
</reference>
<dbReference type="STRING" id="7719.ENSCINP00000032478"/>
<reference evidence="9" key="3">
    <citation type="submission" date="2025-08" db="UniProtKB">
        <authorList>
            <consortium name="Ensembl"/>
        </authorList>
    </citation>
    <scope>IDENTIFICATION</scope>
</reference>
<organism evidence="9 10">
    <name type="scientific">Ciona intestinalis</name>
    <name type="common">Transparent sea squirt</name>
    <name type="synonym">Ascidia intestinalis</name>
    <dbReference type="NCBI Taxonomy" id="7719"/>
    <lineage>
        <taxon>Eukaryota</taxon>
        <taxon>Metazoa</taxon>
        <taxon>Chordata</taxon>
        <taxon>Tunicata</taxon>
        <taxon>Ascidiacea</taxon>
        <taxon>Phlebobranchia</taxon>
        <taxon>Cionidae</taxon>
        <taxon>Ciona</taxon>
    </lineage>
</organism>
<dbReference type="OMA" id="NSACEAS"/>
<dbReference type="SMART" id="SM00131">
    <property type="entry name" value="KU"/>
    <property type="match status" value="1"/>
</dbReference>
<dbReference type="PRINTS" id="PR00759">
    <property type="entry name" value="BASICPTASE"/>
</dbReference>
<dbReference type="Pfam" id="PF19030">
    <property type="entry name" value="TSP1_ADAMTS"/>
    <property type="match status" value="3"/>
</dbReference>
<dbReference type="HOGENOM" id="CLU_000660_7_0_1"/>
<evidence type="ECO:0000313" key="9">
    <source>
        <dbReference type="Ensembl" id="ENSCINP00000032478.1"/>
    </source>
</evidence>
<evidence type="ECO:0000256" key="6">
    <source>
        <dbReference type="PIRSR" id="PIRSR613273-3"/>
    </source>
</evidence>
<evidence type="ECO:0000256" key="4">
    <source>
        <dbReference type="ARBA" id="ARBA00022737"/>
    </source>
</evidence>
<dbReference type="PANTHER" id="PTHR13723">
    <property type="entry name" value="ADAMTS A DISINTEGRIN AND METALLOPROTEASE WITH THROMBOSPONDIN MOTIFS PROTEASE"/>
    <property type="match status" value="1"/>
</dbReference>
<dbReference type="InParanoid" id="H2XS44"/>
<keyword evidence="3 7" id="KW-0732">Signal</keyword>
<evidence type="ECO:0000259" key="8">
    <source>
        <dbReference type="PROSITE" id="PS50279"/>
    </source>
</evidence>
<dbReference type="PANTHER" id="PTHR13723:SF281">
    <property type="entry name" value="PAPILIN"/>
    <property type="match status" value="1"/>
</dbReference>
<feature type="signal peptide" evidence="7">
    <location>
        <begin position="1"/>
        <end position="23"/>
    </location>
</feature>
<dbReference type="PRINTS" id="PR01857">
    <property type="entry name" value="ADAMTSFAMILY"/>
</dbReference>
<feature type="disulfide bond" evidence="6">
    <location>
        <begin position="51"/>
        <end position="87"/>
    </location>
</feature>
<dbReference type="Ensembl" id="ENSCINT00000035241.1">
    <property type="protein sequence ID" value="ENSCINP00000032478.1"/>
    <property type="gene ID" value="ENSCING00000021124.1"/>
</dbReference>
<keyword evidence="10" id="KW-1185">Reference proteome</keyword>
<dbReference type="EMBL" id="EAAA01001839">
    <property type="status" value="NOT_ANNOTATED_CDS"/>
    <property type="molecule type" value="Genomic_DNA"/>
</dbReference>
<evidence type="ECO:0000256" key="7">
    <source>
        <dbReference type="SAM" id="SignalP"/>
    </source>
</evidence>
<dbReference type="Gene3D" id="4.10.410.10">
    <property type="entry name" value="Pancreatic trypsin inhibitor Kunitz domain"/>
    <property type="match status" value="1"/>
</dbReference>
<dbReference type="GeneTree" id="ENSGT00940000167121"/>
<keyword evidence="5 6" id="KW-1015">Disulfide bond</keyword>
<dbReference type="SUPFAM" id="SSF82895">
    <property type="entry name" value="TSP-1 type 1 repeat"/>
    <property type="match status" value="4"/>
</dbReference>
<dbReference type="InterPro" id="IPR000884">
    <property type="entry name" value="TSP1_rpt"/>
</dbReference>
<dbReference type="InterPro" id="IPR002223">
    <property type="entry name" value="Kunitz_BPTI"/>
</dbReference>
<dbReference type="CDD" id="cd00109">
    <property type="entry name" value="Kunitz-type"/>
    <property type="match status" value="1"/>
</dbReference>
<dbReference type="Gene3D" id="2.20.100.10">
    <property type="entry name" value="Thrombospondin type-1 (TSP1) repeat"/>
    <property type="match status" value="4"/>
</dbReference>
<proteinExistence type="predicted"/>
<dbReference type="GO" id="GO:0004867">
    <property type="term" value="F:serine-type endopeptidase inhibitor activity"/>
    <property type="evidence" value="ECO:0007669"/>
    <property type="project" value="InterPro"/>
</dbReference>